<gene>
    <name evidence="15" type="ORF">POTOM_029669</name>
</gene>
<dbReference type="AlphaFoldDB" id="A0A8X8CU74"/>
<keyword evidence="10" id="KW-0325">Glycoprotein</keyword>
<dbReference type="InterPro" id="IPR024709">
    <property type="entry name" value="FucosylTrfase_pln"/>
</dbReference>
<keyword evidence="12" id="KW-0119">Carbohydrate metabolism</keyword>
<dbReference type="EMBL" id="JAAWWB010000015">
    <property type="protein sequence ID" value="KAG6765619.1"/>
    <property type="molecule type" value="Genomic_DNA"/>
</dbReference>
<evidence type="ECO:0000313" key="16">
    <source>
        <dbReference type="Proteomes" id="UP000886885"/>
    </source>
</evidence>
<evidence type="ECO:0000256" key="10">
    <source>
        <dbReference type="ARBA" id="ARBA00023180"/>
    </source>
</evidence>
<organism evidence="15 16">
    <name type="scientific">Populus tomentosa</name>
    <name type="common">Chinese white poplar</name>
    <dbReference type="NCBI Taxonomy" id="118781"/>
    <lineage>
        <taxon>Eukaryota</taxon>
        <taxon>Viridiplantae</taxon>
        <taxon>Streptophyta</taxon>
        <taxon>Embryophyta</taxon>
        <taxon>Tracheophyta</taxon>
        <taxon>Spermatophyta</taxon>
        <taxon>Magnoliopsida</taxon>
        <taxon>eudicotyledons</taxon>
        <taxon>Gunneridae</taxon>
        <taxon>Pentapetalae</taxon>
        <taxon>rosids</taxon>
        <taxon>fabids</taxon>
        <taxon>Malpighiales</taxon>
        <taxon>Salicaceae</taxon>
        <taxon>Saliceae</taxon>
        <taxon>Populus</taxon>
    </lineage>
</organism>
<evidence type="ECO:0000256" key="14">
    <source>
        <dbReference type="SAM" id="Phobius"/>
    </source>
</evidence>
<comment type="pathway">
    <text evidence="2">Glycan metabolism.</text>
</comment>
<dbReference type="PIRSF" id="PIRSF009360">
    <property type="entry name" value="UCP009360"/>
    <property type="match status" value="1"/>
</dbReference>
<dbReference type="InterPro" id="IPR019378">
    <property type="entry name" value="GDP-Fuc_O-FucTrfase"/>
</dbReference>
<sequence>MEVARSESGVRSEKIAAPVAPVIARTKRLQVWFIRVCSSILLWTCLVQLLTVGELWHHSFINIIAPSVKHPPLPLLPLIKALTYRISQKSKSSFMDAIRIFLSISVTNLASMEFQICDMVAVARLLNLTLVVPELDKTSFWADNSTFEDIFDVKHFIESLRDEIRIVRRLPKRFSSKYGYKVFEMPPILPLFSEQKVLHFNKTDARLANNGVSIDLQKVRCRVTFQALKFTPEIESLGYKLVRVLHERGPFVALHMRYEMDMLAFSGCTHGCTKEEAEELKQLRYAYPWWREKEIVSEERRSQGLCPLTPEETALILQALGFDKDTQIYIAAGEIYGSERRLAVLRAAYPRINIGQYMLNPISLIVACGPFANGPSMQTDGFESKVRKEMLLDSGELQQFQNHSSQMAALDFMVSIASDTFIPTYDGNMAKVVEGHRRYLGFKKTILLDRKRLVELLDLHQNGTLTWNEFVFAVRSAHEKRMGQPTRRRVIADKPKEEDYFYANPQECLCEGTSCDDLLGPGNSSSVP</sequence>
<keyword evidence="11" id="KW-0294">Fucose metabolism</keyword>
<evidence type="ECO:0000256" key="4">
    <source>
        <dbReference type="ARBA" id="ARBA00022676"/>
    </source>
</evidence>
<keyword evidence="8 14" id="KW-1133">Transmembrane helix</keyword>
<evidence type="ECO:0000256" key="2">
    <source>
        <dbReference type="ARBA" id="ARBA00004881"/>
    </source>
</evidence>
<evidence type="ECO:0000256" key="9">
    <source>
        <dbReference type="ARBA" id="ARBA00023136"/>
    </source>
</evidence>
<keyword evidence="5" id="KW-0808">Transferase</keyword>
<evidence type="ECO:0000256" key="12">
    <source>
        <dbReference type="ARBA" id="ARBA00023277"/>
    </source>
</evidence>
<dbReference type="GO" id="GO:0006004">
    <property type="term" value="P:fucose metabolic process"/>
    <property type="evidence" value="ECO:0007669"/>
    <property type="project" value="UniProtKB-KW"/>
</dbReference>
<evidence type="ECO:0000256" key="11">
    <source>
        <dbReference type="ARBA" id="ARBA00023253"/>
    </source>
</evidence>
<keyword evidence="4" id="KW-0328">Glycosyltransferase</keyword>
<evidence type="ECO:0000256" key="3">
    <source>
        <dbReference type="ARBA" id="ARBA00007737"/>
    </source>
</evidence>
<proteinExistence type="inferred from homology"/>
<evidence type="ECO:0000256" key="8">
    <source>
        <dbReference type="ARBA" id="ARBA00022989"/>
    </source>
</evidence>
<evidence type="ECO:0000256" key="7">
    <source>
        <dbReference type="ARBA" id="ARBA00022968"/>
    </source>
</evidence>
<dbReference type="GO" id="GO:0016020">
    <property type="term" value="C:membrane"/>
    <property type="evidence" value="ECO:0007669"/>
    <property type="project" value="UniProtKB-SubCell"/>
</dbReference>
<dbReference type="OrthoDB" id="1874781at2759"/>
<evidence type="ECO:0000256" key="5">
    <source>
        <dbReference type="ARBA" id="ARBA00022679"/>
    </source>
</evidence>
<comment type="subcellular location">
    <subcellularLocation>
        <location evidence="1">Membrane</location>
        <topology evidence="1">Single-pass type II membrane protein</topology>
    </subcellularLocation>
</comment>
<evidence type="ECO:0000256" key="6">
    <source>
        <dbReference type="ARBA" id="ARBA00022692"/>
    </source>
</evidence>
<evidence type="ECO:0000256" key="1">
    <source>
        <dbReference type="ARBA" id="ARBA00004606"/>
    </source>
</evidence>
<dbReference type="PANTHER" id="PTHR31741:SF51">
    <property type="entry name" value="RHAMNOGALACTURONAN I RHAMNOSYLTRANSFERASE 1"/>
    <property type="match status" value="1"/>
</dbReference>
<accession>A0A8X8CU74</accession>
<dbReference type="Proteomes" id="UP000886885">
    <property type="component" value="Chromosome 8A"/>
</dbReference>
<protein>
    <recommendedName>
        <fullName evidence="13">O-fucosyltransferase family protein</fullName>
    </recommendedName>
</protein>
<evidence type="ECO:0000313" key="15">
    <source>
        <dbReference type="EMBL" id="KAG6765619.1"/>
    </source>
</evidence>
<dbReference type="GO" id="GO:0009507">
    <property type="term" value="C:chloroplast"/>
    <property type="evidence" value="ECO:0007669"/>
    <property type="project" value="TreeGrafter"/>
</dbReference>
<evidence type="ECO:0000256" key="13">
    <source>
        <dbReference type="ARBA" id="ARBA00030350"/>
    </source>
</evidence>
<name>A0A8X8CU74_POPTO</name>
<dbReference type="CDD" id="cd11299">
    <property type="entry name" value="O-FucT_plant"/>
    <property type="match status" value="1"/>
</dbReference>
<dbReference type="GO" id="GO:0016757">
    <property type="term" value="F:glycosyltransferase activity"/>
    <property type="evidence" value="ECO:0007669"/>
    <property type="project" value="UniProtKB-KW"/>
</dbReference>
<comment type="caution">
    <text evidence="15">The sequence shown here is derived from an EMBL/GenBank/DDBJ whole genome shotgun (WGS) entry which is preliminary data.</text>
</comment>
<dbReference type="Pfam" id="PF10250">
    <property type="entry name" value="O-FucT"/>
    <property type="match status" value="2"/>
</dbReference>
<feature type="transmembrane region" description="Helical" evidence="14">
    <location>
        <begin position="32"/>
        <end position="56"/>
    </location>
</feature>
<comment type="similarity">
    <text evidence="3">Belongs to the glycosyltransferase GT106 family.</text>
</comment>
<keyword evidence="16" id="KW-1185">Reference proteome</keyword>
<keyword evidence="9 14" id="KW-0472">Membrane</keyword>
<dbReference type="PANTHER" id="PTHR31741">
    <property type="entry name" value="OS02G0726500 PROTEIN-RELATED"/>
    <property type="match status" value="1"/>
</dbReference>
<keyword evidence="6 14" id="KW-0812">Transmembrane</keyword>
<reference evidence="15" key="1">
    <citation type="journal article" date="2020" name="bioRxiv">
        <title>Hybrid origin of Populus tomentosa Carr. identified through genome sequencing and phylogenomic analysis.</title>
        <authorList>
            <person name="An X."/>
            <person name="Gao K."/>
            <person name="Chen Z."/>
            <person name="Li J."/>
            <person name="Yang X."/>
            <person name="Yang X."/>
            <person name="Zhou J."/>
            <person name="Guo T."/>
            <person name="Zhao T."/>
            <person name="Huang S."/>
            <person name="Miao D."/>
            <person name="Khan W.U."/>
            <person name="Rao P."/>
            <person name="Ye M."/>
            <person name="Lei B."/>
            <person name="Liao W."/>
            <person name="Wang J."/>
            <person name="Ji L."/>
            <person name="Li Y."/>
            <person name="Guo B."/>
            <person name="Mustafa N.S."/>
            <person name="Li S."/>
            <person name="Yun Q."/>
            <person name="Keller S.R."/>
            <person name="Mao J."/>
            <person name="Zhang R."/>
            <person name="Strauss S.H."/>
        </authorList>
    </citation>
    <scope>NUCLEOTIDE SEQUENCE</scope>
    <source>
        <strain evidence="15">GM15</strain>
        <tissue evidence="15">Leaf</tissue>
    </source>
</reference>
<keyword evidence="7" id="KW-0735">Signal-anchor</keyword>